<dbReference type="PANTHER" id="PTHR47737">
    <property type="entry name" value="GLYCINE BETAINE/PROLINE BETAINE TRANSPORT SYSTEM PERMEASE PROTEIN PROW"/>
    <property type="match status" value="1"/>
</dbReference>
<dbReference type="PANTHER" id="PTHR47737:SF1">
    <property type="entry name" value="GLYCINE BETAINE_PROLINE BETAINE TRANSPORT SYSTEM PERMEASE PROTEIN PROW"/>
    <property type="match status" value="1"/>
</dbReference>
<keyword evidence="6 7" id="KW-0472">Membrane</keyword>
<evidence type="ECO:0000256" key="1">
    <source>
        <dbReference type="ARBA" id="ARBA00004651"/>
    </source>
</evidence>
<dbReference type="InterPro" id="IPR000515">
    <property type="entry name" value="MetI-like"/>
</dbReference>
<dbReference type="GO" id="GO:0015871">
    <property type="term" value="P:choline transport"/>
    <property type="evidence" value="ECO:0007669"/>
    <property type="project" value="TreeGrafter"/>
</dbReference>
<keyword evidence="5 7" id="KW-1133">Transmembrane helix</keyword>
<comment type="subcellular location">
    <subcellularLocation>
        <location evidence="1 7">Cell membrane</location>
        <topology evidence="1 7">Multi-pass membrane protein</topology>
    </subcellularLocation>
</comment>
<dbReference type="Gene3D" id="1.10.3720.10">
    <property type="entry name" value="MetI-like"/>
    <property type="match status" value="1"/>
</dbReference>
<evidence type="ECO:0000256" key="7">
    <source>
        <dbReference type="RuleBase" id="RU363032"/>
    </source>
</evidence>
<evidence type="ECO:0000256" key="5">
    <source>
        <dbReference type="ARBA" id="ARBA00022989"/>
    </source>
</evidence>
<feature type="transmembrane region" description="Helical" evidence="7">
    <location>
        <begin position="297"/>
        <end position="315"/>
    </location>
</feature>
<dbReference type="EMBL" id="AZHW01000441">
    <property type="protein sequence ID" value="ETW99473.1"/>
    <property type="molecule type" value="Genomic_DNA"/>
</dbReference>
<evidence type="ECO:0000313" key="9">
    <source>
        <dbReference type="EMBL" id="ETW99473.1"/>
    </source>
</evidence>
<evidence type="ECO:0000256" key="3">
    <source>
        <dbReference type="ARBA" id="ARBA00022475"/>
    </source>
</evidence>
<dbReference type="GO" id="GO:0043190">
    <property type="term" value="C:ATP-binding cassette (ABC) transporter complex"/>
    <property type="evidence" value="ECO:0007669"/>
    <property type="project" value="TreeGrafter"/>
</dbReference>
<organism evidence="9 10">
    <name type="scientific">Entotheonella factor</name>
    <dbReference type="NCBI Taxonomy" id="1429438"/>
    <lineage>
        <taxon>Bacteria</taxon>
        <taxon>Pseudomonadati</taxon>
        <taxon>Nitrospinota/Tectimicrobiota group</taxon>
        <taxon>Candidatus Tectimicrobiota</taxon>
        <taxon>Candidatus Entotheonellia</taxon>
        <taxon>Candidatus Entotheonellales</taxon>
        <taxon>Candidatus Entotheonellaceae</taxon>
        <taxon>Candidatus Entotheonella</taxon>
    </lineage>
</organism>
<comment type="similarity">
    <text evidence="7">Belongs to the binding-protein-dependent transport system permease family.</text>
</comment>
<keyword evidence="4 7" id="KW-0812">Transmembrane</keyword>
<dbReference type="Proteomes" id="UP000019141">
    <property type="component" value="Unassembled WGS sequence"/>
</dbReference>
<dbReference type="InterPro" id="IPR035906">
    <property type="entry name" value="MetI-like_sf"/>
</dbReference>
<feature type="transmembrane region" description="Helical" evidence="7">
    <location>
        <begin position="187"/>
        <end position="214"/>
    </location>
</feature>
<dbReference type="GO" id="GO:0005275">
    <property type="term" value="F:amine transmembrane transporter activity"/>
    <property type="evidence" value="ECO:0007669"/>
    <property type="project" value="TreeGrafter"/>
</dbReference>
<dbReference type="GO" id="GO:0015226">
    <property type="term" value="F:carnitine transmembrane transporter activity"/>
    <property type="evidence" value="ECO:0007669"/>
    <property type="project" value="TreeGrafter"/>
</dbReference>
<evidence type="ECO:0000313" key="10">
    <source>
        <dbReference type="Proteomes" id="UP000019141"/>
    </source>
</evidence>
<feature type="transmembrane region" description="Helical" evidence="7">
    <location>
        <begin position="118"/>
        <end position="137"/>
    </location>
</feature>
<feature type="domain" description="ABC transmembrane type-1" evidence="8">
    <location>
        <begin position="140"/>
        <end position="319"/>
    </location>
</feature>
<feature type="transmembrane region" description="Helical" evidence="7">
    <location>
        <begin position="94"/>
        <end position="113"/>
    </location>
</feature>
<dbReference type="AlphaFoldDB" id="W4LN06"/>
<dbReference type="Pfam" id="PF00528">
    <property type="entry name" value="BPD_transp_1"/>
    <property type="match status" value="1"/>
</dbReference>
<accession>W4LN06</accession>
<evidence type="ECO:0000256" key="4">
    <source>
        <dbReference type="ARBA" id="ARBA00022692"/>
    </source>
</evidence>
<dbReference type="CDD" id="cd06261">
    <property type="entry name" value="TM_PBP2"/>
    <property type="match status" value="1"/>
</dbReference>
<feature type="transmembrane region" description="Helical" evidence="7">
    <location>
        <begin position="143"/>
        <end position="166"/>
    </location>
</feature>
<evidence type="ECO:0000259" key="8">
    <source>
        <dbReference type="PROSITE" id="PS50928"/>
    </source>
</evidence>
<keyword evidence="10" id="KW-1185">Reference proteome</keyword>
<dbReference type="PROSITE" id="PS50928">
    <property type="entry name" value="ABC_TM1"/>
    <property type="match status" value="1"/>
</dbReference>
<dbReference type="SUPFAM" id="SSF161098">
    <property type="entry name" value="MetI-like"/>
    <property type="match status" value="1"/>
</dbReference>
<sequence length="332" mass="36698">MRVVWLENVISALGLKPACTPEGDVAKQLFALNREEPNFPSLDEFNSACPTVPRIRDIQKNIDAGYKDFTRSWGDQIESFFDPLLDFLVWTEQLAVASPWWLTLILIVAVVYLMTRHWLQTAAVAVTMLVIGFFGMWDDSMRTLSFMLVCTVICIVLGIPMGIIMARSDRVRAMIIPILDVLQTMPSFVYLIPVVMLFGVGKVPGAIAVIAYAIPPVMRLTDLGIRLVDSEVLEASEAFGASSWQKLIDVQIPLALPNILAGINQTIMMALAIVVIASMVSVRGLGIEVLEAVNNQYLAKGLFNGLAVVAFAIMFDRVTRRAITQSQKHVLD</sequence>
<dbReference type="PATRIC" id="fig|1429438.4.peg.2951"/>
<evidence type="ECO:0000256" key="6">
    <source>
        <dbReference type="ARBA" id="ARBA00023136"/>
    </source>
</evidence>
<comment type="caution">
    <text evidence="9">The sequence shown here is derived from an EMBL/GenBank/DDBJ whole genome shotgun (WGS) entry which is preliminary data.</text>
</comment>
<dbReference type="HOGENOM" id="CLU_028473_1_0_7"/>
<name>W4LN06_ENTF1</name>
<dbReference type="FunFam" id="1.10.3720.10:FF:000001">
    <property type="entry name" value="Glycine betaine ABC transporter, permease"/>
    <property type="match status" value="1"/>
</dbReference>
<protein>
    <submittedName>
        <fullName evidence="9">ABC transporter permease</fullName>
    </submittedName>
</protein>
<keyword evidence="3" id="KW-1003">Cell membrane</keyword>
<gene>
    <name evidence="9" type="ORF">ETSY1_14865</name>
</gene>
<keyword evidence="2 7" id="KW-0813">Transport</keyword>
<proteinExistence type="inferred from homology"/>
<dbReference type="GO" id="GO:0031460">
    <property type="term" value="P:glycine betaine transport"/>
    <property type="evidence" value="ECO:0007669"/>
    <property type="project" value="UniProtKB-ARBA"/>
</dbReference>
<reference evidence="9 10" key="1">
    <citation type="journal article" date="2014" name="Nature">
        <title>An environmental bacterial taxon with a large and distinct metabolic repertoire.</title>
        <authorList>
            <person name="Wilson M.C."/>
            <person name="Mori T."/>
            <person name="Ruckert C."/>
            <person name="Uria A.R."/>
            <person name="Helf M.J."/>
            <person name="Takada K."/>
            <person name="Gernert C."/>
            <person name="Steffens U.A."/>
            <person name="Heycke N."/>
            <person name="Schmitt S."/>
            <person name="Rinke C."/>
            <person name="Helfrich E.J."/>
            <person name="Brachmann A.O."/>
            <person name="Gurgui C."/>
            <person name="Wakimoto T."/>
            <person name="Kracht M."/>
            <person name="Crusemann M."/>
            <person name="Hentschel U."/>
            <person name="Abe I."/>
            <person name="Matsunaga S."/>
            <person name="Kalinowski J."/>
            <person name="Takeyama H."/>
            <person name="Piel J."/>
        </authorList>
    </citation>
    <scope>NUCLEOTIDE SEQUENCE [LARGE SCALE GENOMIC DNA]</scope>
    <source>
        <strain evidence="10">TSY1</strain>
    </source>
</reference>
<evidence type="ECO:0000256" key="2">
    <source>
        <dbReference type="ARBA" id="ARBA00022448"/>
    </source>
</evidence>